<dbReference type="PROSITE" id="PS00636">
    <property type="entry name" value="DNAJ_1"/>
    <property type="match status" value="1"/>
</dbReference>
<dbReference type="AlphaFoldDB" id="A0A151NBE4"/>
<dbReference type="InterPro" id="IPR056814">
    <property type="entry name" value="GIPC1-3_GH1"/>
</dbReference>
<dbReference type="InterPro" id="IPR008971">
    <property type="entry name" value="HSP40/DnaJ_pept-bd"/>
</dbReference>
<evidence type="ECO:0000259" key="4">
    <source>
        <dbReference type="PROSITE" id="PS50076"/>
    </source>
</evidence>
<dbReference type="Gene3D" id="2.60.260.20">
    <property type="entry name" value="Urease metallochaperone UreE, N-terminal domain"/>
    <property type="match status" value="2"/>
</dbReference>
<feature type="region of interest" description="Disordered" evidence="3">
    <location>
        <begin position="337"/>
        <end position="393"/>
    </location>
</feature>
<dbReference type="InterPro" id="IPR018253">
    <property type="entry name" value="DnaJ_domain_CS"/>
</dbReference>
<evidence type="ECO:0000313" key="7">
    <source>
        <dbReference type="Proteomes" id="UP000050525"/>
    </source>
</evidence>
<dbReference type="Pfam" id="PF00226">
    <property type="entry name" value="DnaJ"/>
    <property type="match status" value="1"/>
</dbReference>
<dbReference type="STRING" id="8496.A0A151NBE4"/>
<dbReference type="Pfam" id="PF01556">
    <property type="entry name" value="DnaJ_C"/>
    <property type="match status" value="1"/>
</dbReference>
<dbReference type="FunFam" id="2.60.260.20:FF:000006">
    <property type="entry name" value="DnaJ subfamily B member 13"/>
    <property type="match status" value="1"/>
</dbReference>
<dbReference type="GO" id="GO:0006457">
    <property type="term" value="P:protein folding"/>
    <property type="evidence" value="ECO:0007669"/>
    <property type="project" value="InterPro"/>
</dbReference>
<evidence type="ECO:0000259" key="5">
    <source>
        <dbReference type="PROSITE" id="PS50106"/>
    </source>
</evidence>
<accession>A0A151NBE4</accession>
<dbReference type="CDD" id="cd10747">
    <property type="entry name" value="DnaJ_C"/>
    <property type="match status" value="1"/>
</dbReference>
<gene>
    <name evidence="6" type="primary">DNAJB1</name>
    <name evidence="6" type="ORF">Y1Q_0017689</name>
</gene>
<feature type="domain" description="J" evidence="4">
    <location>
        <begin position="4"/>
        <end position="68"/>
    </location>
</feature>
<feature type="compositionally biased region" description="Gly residues" evidence="3">
    <location>
        <begin position="372"/>
        <end position="387"/>
    </location>
</feature>
<dbReference type="PANTHER" id="PTHR12259">
    <property type="entry name" value="RGS-GAIP INTERACTING PROTEIN GIPC"/>
    <property type="match status" value="1"/>
</dbReference>
<dbReference type="PROSITE" id="PS50076">
    <property type="entry name" value="DNAJ_2"/>
    <property type="match status" value="1"/>
</dbReference>
<dbReference type="Pfam" id="PF00595">
    <property type="entry name" value="PDZ"/>
    <property type="match status" value="1"/>
</dbReference>
<dbReference type="InterPro" id="IPR036869">
    <property type="entry name" value="J_dom_sf"/>
</dbReference>
<dbReference type="SUPFAM" id="SSF50156">
    <property type="entry name" value="PDZ domain-like"/>
    <property type="match status" value="1"/>
</dbReference>
<dbReference type="InterPro" id="IPR001623">
    <property type="entry name" value="DnaJ_domain"/>
</dbReference>
<dbReference type="Pfam" id="PF25082">
    <property type="entry name" value="GIPC1_GH2"/>
    <property type="match status" value="1"/>
</dbReference>
<evidence type="ECO:0000256" key="1">
    <source>
        <dbReference type="ARBA" id="ARBA00009011"/>
    </source>
</evidence>
<dbReference type="Proteomes" id="UP000050525">
    <property type="component" value="Unassembled WGS sequence"/>
</dbReference>
<dbReference type="Pfam" id="PF25083">
    <property type="entry name" value="GIPC1_GH1"/>
    <property type="match status" value="1"/>
</dbReference>
<evidence type="ECO:0000256" key="2">
    <source>
        <dbReference type="ARBA" id="ARBA00023186"/>
    </source>
</evidence>
<dbReference type="GO" id="GO:0051082">
    <property type="term" value="F:unfolded protein binding"/>
    <property type="evidence" value="ECO:0007669"/>
    <property type="project" value="InterPro"/>
</dbReference>
<evidence type="ECO:0000256" key="3">
    <source>
        <dbReference type="SAM" id="MobiDB-lite"/>
    </source>
</evidence>
<dbReference type="FunFam" id="1.10.287.110:FF:000005">
    <property type="entry name" value="DnaJ (Hsp40) homolog, subfamily B, member 4"/>
    <property type="match status" value="1"/>
</dbReference>
<dbReference type="eggNOG" id="KOG3938">
    <property type="taxonomic scope" value="Eukaryota"/>
</dbReference>
<dbReference type="Gene3D" id="2.30.42.10">
    <property type="match status" value="1"/>
</dbReference>
<dbReference type="SUPFAM" id="SSF46565">
    <property type="entry name" value="Chaperone J-domain"/>
    <property type="match status" value="1"/>
</dbReference>
<dbReference type="Gene3D" id="1.10.287.110">
    <property type="entry name" value="DnaJ domain"/>
    <property type="match status" value="1"/>
</dbReference>
<sequence length="679" mass="73818">MGKDYYGTLGLQRGASDEDIKRAYRKLALRYHPDKNKEPGAEERFKEVAEAYDVLSDPKKREVFDKYGEEGLKGGGSNMGGGANGPSFTYTFHGDPHVVFAEFFGGRNPFDTFFMQRNGDEDMDIDDPFVTFQMGSFSNAGFPRTRGGHNSLRRKQDPPITHDLRVSLEEVYSGCTKKMKISHKRLNPDGKTTRNEDKILTIEVKRGWKEGTKITFPKEGDQTPNNIPADIVFVLKDKPHSIFKRDGSDIIFPAKISLREALCGCTVNVPTLDGRTIPMSFKDIIKPGAKRRITGEGLPYPKNPDQRGDLIIEFDAPAGVGWRCGVAGAGGRVSPVGAGAGRGPPALMPLGLGRRKKPPPLVENEEAEVGRAGPGGGDGAGGPGGLGALHPGLPPPPAGLRPRLVFHTQLAHGSPTGRIEGFTNVRELYGKIAEAFHIPPTEVMFCTLNTHKVDMEKLLGGQIGLEDFIFAHTRGQRKEVEVLKAEDALGLTITDNGAGYAFIKRIKEGSVIDRIPLIGVGDMIEAIDGRSLLGARHYEVAKMLKELPTGRRFTLHLTEPLKAFDMIGQRSSGARHGSSAQLGTGRGTLRLRAKGPATVEEQPSAFEERAIEKVDDLLESYMGIRDTELAATMVELGRDARNPDELAQALDAQLGDFAFPDEFVFDVWGAIGDAKAGRG</sequence>
<dbReference type="InterPro" id="IPR017379">
    <property type="entry name" value="GIPC1/2/3"/>
</dbReference>
<dbReference type="PANTHER" id="PTHR12259:SF4">
    <property type="entry name" value="PDZ DOMAIN-CONTAINING PROTEIN GIPC1"/>
    <property type="match status" value="1"/>
</dbReference>
<dbReference type="SUPFAM" id="SSF49493">
    <property type="entry name" value="HSP40/DnaJ peptide-binding domain"/>
    <property type="match status" value="2"/>
</dbReference>
<dbReference type="InterPro" id="IPR036034">
    <property type="entry name" value="PDZ_sf"/>
</dbReference>
<evidence type="ECO:0000313" key="6">
    <source>
        <dbReference type="EMBL" id="KYO34148.1"/>
    </source>
</evidence>
<keyword evidence="7" id="KW-1185">Reference proteome</keyword>
<protein>
    <submittedName>
        <fullName evidence="6">DnaJ-like protein subfamily B member 1</fullName>
    </submittedName>
</protein>
<feature type="domain" description="PDZ" evidence="5">
    <location>
        <begin position="479"/>
        <end position="546"/>
    </location>
</feature>
<dbReference type="PROSITE" id="PS50106">
    <property type="entry name" value="PDZ"/>
    <property type="match status" value="1"/>
</dbReference>
<dbReference type="InterPro" id="IPR001478">
    <property type="entry name" value="PDZ"/>
</dbReference>
<feature type="compositionally biased region" description="Low complexity" evidence="3">
    <location>
        <begin position="337"/>
        <end position="352"/>
    </location>
</feature>
<dbReference type="CDD" id="cd21180">
    <property type="entry name" value="GH2_GIPC"/>
    <property type="match status" value="1"/>
</dbReference>
<proteinExistence type="inferred from homology"/>
<dbReference type="FunFam" id="2.60.260.20:FF:000002">
    <property type="entry name" value="Dnaj homolog subfamily b member"/>
    <property type="match status" value="1"/>
</dbReference>
<comment type="caution">
    <text evidence="6">The sequence shown here is derived from an EMBL/GenBank/DDBJ whole genome shotgun (WGS) entry which is preliminary data.</text>
</comment>
<organism evidence="6 7">
    <name type="scientific">Alligator mississippiensis</name>
    <name type="common">American alligator</name>
    <dbReference type="NCBI Taxonomy" id="8496"/>
    <lineage>
        <taxon>Eukaryota</taxon>
        <taxon>Metazoa</taxon>
        <taxon>Chordata</taxon>
        <taxon>Craniata</taxon>
        <taxon>Vertebrata</taxon>
        <taxon>Euteleostomi</taxon>
        <taxon>Archelosauria</taxon>
        <taxon>Archosauria</taxon>
        <taxon>Crocodylia</taxon>
        <taxon>Alligatoridae</taxon>
        <taxon>Alligatorinae</taxon>
        <taxon>Alligator</taxon>
    </lineage>
</organism>
<dbReference type="CDD" id="cd06257">
    <property type="entry name" value="DnaJ"/>
    <property type="match status" value="1"/>
</dbReference>
<dbReference type="EMBL" id="AKHW03003582">
    <property type="protein sequence ID" value="KYO34148.1"/>
    <property type="molecule type" value="Genomic_DNA"/>
</dbReference>
<keyword evidence="2" id="KW-0143">Chaperone</keyword>
<dbReference type="FunFam" id="2.30.42.10:FF:000097">
    <property type="entry name" value="PDZ domain-containing protein GIPC1 isoform 1"/>
    <property type="match status" value="1"/>
</dbReference>
<dbReference type="SMART" id="SM00271">
    <property type="entry name" value="DnaJ"/>
    <property type="match status" value="1"/>
</dbReference>
<dbReference type="SMART" id="SM00228">
    <property type="entry name" value="PDZ"/>
    <property type="match status" value="1"/>
</dbReference>
<dbReference type="InterPro" id="IPR002939">
    <property type="entry name" value="DnaJ_C"/>
</dbReference>
<dbReference type="InterPro" id="IPR055349">
    <property type="entry name" value="GH2_GIPC"/>
</dbReference>
<name>A0A151NBE4_ALLMI</name>
<reference evidence="6 7" key="1">
    <citation type="journal article" date="2012" name="Genome Biol.">
        <title>Sequencing three crocodilian genomes to illuminate the evolution of archosaurs and amniotes.</title>
        <authorList>
            <person name="St John J.A."/>
            <person name="Braun E.L."/>
            <person name="Isberg S.R."/>
            <person name="Miles L.G."/>
            <person name="Chong A.Y."/>
            <person name="Gongora J."/>
            <person name="Dalzell P."/>
            <person name="Moran C."/>
            <person name="Bed'hom B."/>
            <person name="Abzhanov A."/>
            <person name="Burgess S.C."/>
            <person name="Cooksey A.M."/>
            <person name="Castoe T.A."/>
            <person name="Crawford N.G."/>
            <person name="Densmore L.D."/>
            <person name="Drew J.C."/>
            <person name="Edwards S.V."/>
            <person name="Faircloth B.C."/>
            <person name="Fujita M.K."/>
            <person name="Greenwold M.J."/>
            <person name="Hoffmann F.G."/>
            <person name="Howard J.M."/>
            <person name="Iguchi T."/>
            <person name="Janes D.E."/>
            <person name="Khan S.Y."/>
            <person name="Kohno S."/>
            <person name="de Koning A.J."/>
            <person name="Lance S.L."/>
            <person name="McCarthy F.M."/>
            <person name="McCormack J.E."/>
            <person name="Merchant M.E."/>
            <person name="Peterson D.G."/>
            <person name="Pollock D.D."/>
            <person name="Pourmand N."/>
            <person name="Raney B.J."/>
            <person name="Roessler K.A."/>
            <person name="Sanford J.R."/>
            <person name="Sawyer R.H."/>
            <person name="Schmidt C.J."/>
            <person name="Triplett E.W."/>
            <person name="Tuberville T.D."/>
            <person name="Venegas-Anaya M."/>
            <person name="Howard J.T."/>
            <person name="Jarvis E.D."/>
            <person name="Guillette L.J.Jr."/>
            <person name="Glenn T.C."/>
            <person name="Green R.E."/>
            <person name="Ray D.A."/>
        </authorList>
    </citation>
    <scope>NUCLEOTIDE SEQUENCE [LARGE SCALE GENOMIC DNA]</scope>
    <source>
        <strain evidence="6">KSC_2009_1</strain>
    </source>
</reference>
<comment type="similarity">
    <text evidence="1">Belongs to the GIPC family.</text>
</comment>
<dbReference type="PRINTS" id="PR00625">
    <property type="entry name" value="JDOMAIN"/>
</dbReference>